<evidence type="ECO:0000313" key="2">
    <source>
        <dbReference type="EMBL" id="MBW8635911.1"/>
    </source>
</evidence>
<evidence type="ECO:0000313" key="3">
    <source>
        <dbReference type="Proteomes" id="UP001196509"/>
    </source>
</evidence>
<comment type="caution">
    <text evidence="2">The sequence shown here is derived from an EMBL/GenBank/DDBJ whole genome shotgun (WGS) entry which is preliminary data.</text>
</comment>
<feature type="coiled-coil region" evidence="1">
    <location>
        <begin position="207"/>
        <end position="262"/>
    </location>
</feature>
<accession>A0AAE2ZJ54</accession>
<protein>
    <submittedName>
        <fullName evidence="2">Uncharacterized protein</fullName>
    </submittedName>
</protein>
<proteinExistence type="predicted"/>
<keyword evidence="3" id="KW-1185">Reference proteome</keyword>
<reference evidence="2" key="1">
    <citation type="submission" date="2021-08" db="EMBL/GenBank/DDBJ databases">
        <title>Hoeflea bacterium WL0058 sp. nov., isolated from the sediment.</title>
        <authorList>
            <person name="Wang L."/>
            <person name="Zhang D."/>
        </authorList>
    </citation>
    <scope>NUCLEOTIDE SEQUENCE</scope>
    <source>
        <strain evidence="2">WL0058</strain>
    </source>
</reference>
<gene>
    <name evidence="2" type="ORF">K1W69_01845</name>
</gene>
<name>A0AAE2ZJ54_9HYPH</name>
<dbReference type="EMBL" id="JAICBX010000001">
    <property type="protein sequence ID" value="MBW8635911.1"/>
    <property type="molecule type" value="Genomic_DNA"/>
</dbReference>
<organism evidence="2 3">
    <name type="scientific">Flavimaribacter sediminis</name>
    <dbReference type="NCBI Taxonomy" id="2865987"/>
    <lineage>
        <taxon>Bacteria</taxon>
        <taxon>Pseudomonadati</taxon>
        <taxon>Pseudomonadota</taxon>
        <taxon>Alphaproteobacteria</taxon>
        <taxon>Hyphomicrobiales</taxon>
        <taxon>Rhizobiaceae</taxon>
        <taxon>Flavimaribacter</taxon>
    </lineage>
</organism>
<dbReference type="Proteomes" id="UP001196509">
    <property type="component" value="Unassembled WGS sequence"/>
</dbReference>
<sequence length="351" mass="39346">MSKDIDKLRRKLEKRNARIDHLERLVERQMTLLDRYDRTAGRLKSRAEASPLPMRELSSLDYERLIGLLDRAVARAEQLTGDKQKLQSSLDHTLGLLDRALSAQERMSKAVANGGGEKAASPAGRDIDATVAKYDAMLDRSLAALEAAHKANHSQKQEIEQRDRYLNQTLDALQKAIRMQETMSERLASASGPATSNADDGEAEVTIARYDAMLERSLAALEAARRENGGWKQEIEQRDRFLNQTLEALQNAIRMQEDLSQRYISALQSQGGRAPAEVETGDVDATIARYDTVLEQSLAALEKANQSNKDRKKEIDQRDRLLSRTLDALQNLIEQEGAAPKERGVFSRFFG</sequence>
<evidence type="ECO:0000256" key="1">
    <source>
        <dbReference type="SAM" id="Coils"/>
    </source>
</evidence>
<dbReference type="RefSeq" id="WP_220226628.1">
    <property type="nucleotide sequence ID" value="NZ_JAICBX010000001.1"/>
</dbReference>
<dbReference type="AlphaFoldDB" id="A0AAE2ZJ54"/>
<keyword evidence="1" id="KW-0175">Coiled coil</keyword>